<accession>A0A8S3R9X0</accession>
<dbReference type="InterPro" id="IPR039904">
    <property type="entry name" value="TRANK1"/>
</dbReference>
<comment type="caution">
    <text evidence="2">The sequence shown here is derived from an EMBL/GenBank/DDBJ whole genome shotgun (WGS) entry which is preliminary data.</text>
</comment>
<organism evidence="2 3">
    <name type="scientific">Mytilus edulis</name>
    <name type="common">Blue mussel</name>
    <dbReference type="NCBI Taxonomy" id="6550"/>
    <lineage>
        <taxon>Eukaryota</taxon>
        <taxon>Metazoa</taxon>
        <taxon>Spiralia</taxon>
        <taxon>Lophotrochozoa</taxon>
        <taxon>Mollusca</taxon>
        <taxon>Bivalvia</taxon>
        <taxon>Autobranchia</taxon>
        <taxon>Pteriomorphia</taxon>
        <taxon>Mytilida</taxon>
        <taxon>Mytiloidea</taxon>
        <taxon>Mytilidae</taxon>
        <taxon>Mytilinae</taxon>
        <taxon>Mytilus</taxon>
    </lineage>
</organism>
<protein>
    <submittedName>
        <fullName evidence="2">Uncharacterized protein</fullName>
    </submittedName>
</protein>
<evidence type="ECO:0000313" key="3">
    <source>
        <dbReference type="Proteomes" id="UP000683360"/>
    </source>
</evidence>
<gene>
    <name evidence="2" type="ORF">MEDL_18217</name>
</gene>
<dbReference type="OrthoDB" id="6161119at2759"/>
<sequence>MQGINKEVSSLMRNISECHLNLGNVQAALNTANGSVKYSKRAERRMSSLTNWKIAVLQTSLPGFASAIQIEQLITHLDKEFPNEQSPNLIEKVVDCFLRNGGRVERGNFSVFNKCLELYAKNPDKYARLDPKQLDRNEDTLFHLVAKETYSIKLKQVAVILQQKRVPCKVQNKDGKLPLDYLKASDPRYKILQKAVEYDTSQMKTAEKQKKTTDEPTIPKPTVEKRQDTSVLNMERIKDKPTQYDKSIDSKPQIQPKITNESYLSQIRKMIDSISPKQSILDHSSGDPCKEINIWHGSLEGKQWEVECTSGVLKSLQSNRIKKVYKERIVKIVNALASGIYSKSLFKPLVTGSGRIKLFESKISSASRLIWEVGKQFSDRLTMRCEQQVNVYTDIIRIWEVVMEHKNIHQAVERIVSSIEKSHEKGASCLIQKKLCGMKARNIDFNTRQNNQNDNRELKTPNIYVESDQGKENLVEEISFFPPASSKETEYSTIKFYTFSSNVALNILHQMKGEFPFRVTDVEYQITNLPFDAPIVLIGRSGTGKTTCCVYRLWYRFQQFWWPKIIDQATPDDIQIEHTDDFKEMTEDRRETFLPDKQESMNDHVVDESLHAEIRETNVKSSEACFNKSFSACDEDESNQCSIGKKDAKDEMRCDENEDELRQIFITKNGVLCREVQKMFKSFVEGDEMTSRLFQTKDDELPNRFRI</sequence>
<dbReference type="PANTHER" id="PTHR21529">
    <property type="entry name" value="MAMMARY TURMOR VIRUS RECEPTOR HOMOLOG 1, 2 MTVR1, 2"/>
    <property type="match status" value="1"/>
</dbReference>
<reference evidence="2" key="1">
    <citation type="submission" date="2021-03" db="EMBL/GenBank/DDBJ databases">
        <authorList>
            <person name="Bekaert M."/>
        </authorList>
    </citation>
    <scope>NUCLEOTIDE SEQUENCE</scope>
</reference>
<evidence type="ECO:0000256" key="1">
    <source>
        <dbReference type="SAM" id="MobiDB-lite"/>
    </source>
</evidence>
<proteinExistence type="predicted"/>
<dbReference type="EMBL" id="CAJPWZ010000930">
    <property type="protein sequence ID" value="CAG2203728.1"/>
    <property type="molecule type" value="Genomic_DNA"/>
</dbReference>
<dbReference type="Proteomes" id="UP000683360">
    <property type="component" value="Unassembled WGS sequence"/>
</dbReference>
<name>A0A8S3R9X0_MYTED</name>
<feature type="region of interest" description="Disordered" evidence="1">
    <location>
        <begin position="202"/>
        <end position="232"/>
    </location>
</feature>
<feature type="compositionally biased region" description="Basic and acidic residues" evidence="1">
    <location>
        <begin position="205"/>
        <end position="214"/>
    </location>
</feature>
<evidence type="ECO:0000313" key="2">
    <source>
        <dbReference type="EMBL" id="CAG2203728.1"/>
    </source>
</evidence>
<dbReference type="PANTHER" id="PTHR21529:SF4">
    <property type="entry name" value="TPR AND ANKYRIN REPEAT-CONTAINING PROTEIN 1"/>
    <property type="match status" value="1"/>
</dbReference>
<keyword evidence="3" id="KW-1185">Reference proteome</keyword>
<dbReference type="AlphaFoldDB" id="A0A8S3R9X0"/>